<protein>
    <submittedName>
        <fullName evidence="6">ABC transporter substrate-binding protein</fullName>
    </submittedName>
</protein>
<dbReference type="InterPro" id="IPR028082">
    <property type="entry name" value="Peripla_BP_I"/>
</dbReference>
<dbReference type="RefSeq" id="WP_275029758.1">
    <property type="nucleotide sequence ID" value="NZ_CP118615.1"/>
</dbReference>
<dbReference type="PRINTS" id="PR00337">
    <property type="entry name" value="LEUILEVALBP"/>
</dbReference>
<dbReference type="PANTHER" id="PTHR30483:SF6">
    <property type="entry name" value="PERIPLASMIC BINDING PROTEIN OF ABC TRANSPORTER FOR NATURAL AMINO ACIDS"/>
    <property type="match status" value="1"/>
</dbReference>
<dbReference type="Pfam" id="PF13458">
    <property type="entry name" value="Peripla_BP_6"/>
    <property type="match status" value="1"/>
</dbReference>
<sequence length="395" mass="40633">MRKLAVALTAVAVLLAGGCRTGGDDPATGAGQFTRPIVIGLVGARSGAFAVHDTEQIAGMRRAIEEINAVGGIDGRPVELITADHGSDPTRVGAAARDVLNRGADVVVTSADSELGAPAALAARRENKVSVGGSDAPQFALRGLGPLHFNLYQGGPTESVVLAQTAYGQRARKPYLLVEADNPAATALCAEFETAWERLAGEGSVAGRGTFTDLRRSLAGQVDRIRAADRADALVLCADPGAGVDAIRQVRAARVKLPVYTGSGVDGVSWSTVLPGLTNIYHPALVATADDDPRPGVADLLATVPFTGSARYALYGYLAVQTVARGVAQAGTATGPELARALESFQDEPLLVGPTSYSAVCHAPIGRPLTVLRVVGGRAVHFRTVPPADVPPTAC</sequence>
<feature type="domain" description="Leucine-binding protein" evidence="5">
    <location>
        <begin position="36"/>
        <end position="377"/>
    </location>
</feature>
<evidence type="ECO:0000256" key="2">
    <source>
        <dbReference type="ARBA" id="ARBA00022448"/>
    </source>
</evidence>
<evidence type="ECO:0000313" key="6">
    <source>
        <dbReference type="EMBL" id="WDZ83301.1"/>
    </source>
</evidence>
<evidence type="ECO:0000313" key="7">
    <source>
        <dbReference type="Proteomes" id="UP001219605"/>
    </source>
</evidence>
<dbReference type="Gene3D" id="3.40.50.2300">
    <property type="match status" value="2"/>
</dbReference>
<dbReference type="InterPro" id="IPR000709">
    <property type="entry name" value="Leu_Ile_Val-bd"/>
</dbReference>
<gene>
    <name evidence="6" type="ORF">PVK37_22955</name>
</gene>
<evidence type="ECO:0000256" key="1">
    <source>
        <dbReference type="ARBA" id="ARBA00010062"/>
    </source>
</evidence>
<name>A0ABY7ZK13_9ACTN</name>
<accession>A0ABY7ZK13</accession>
<dbReference type="Proteomes" id="UP001219605">
    <property type="component" value="Chromosome"/>
</dbReference>
<keyword evidence="4" id="KW-0029">Amino-acid transport</keyword>
<dbReference type="PANTHER" id="PTHR30483">
    <property type="entry name" value="LEUCINE-SPECIFIC-BINDING PROTEIN"/>
    <property type="match status" value="1"/>
</dbReference>
<dbReference type="PROSITE" id="PS51257">
    <property type="entry name" value="PROKAR_LIPOPROTEIN"/>
    <property type="match status" value="1"/>
</dbReference>
<evidence type="ECO:0000256" key="3">
    <source>
        <dbReference type="ARBA" id="ARBA00022729"/>
    </source>
</evidence>
<dbReference type="EMBL" id="CP118615">
    <property type="protein sequence ID" value="WDZ83301.1"/>
    <property type="molecule type" value="Genomic_DNA"/>
</dbReference>
<keyword evidence="7" id="KW-1185">Reference proteome</keyword>
<organism evidence="6 7">
    <name type="scientific">Micromonospora cathayae</name>
    <dbReference type="NCBI Taxonomy" id="3028804"/>
    <lineage>
        <taxon>Bacteria</taxon>
        <taxon>Bacillati</taxon>
        <taxon>Actinomycetota</taxon>
        <taxon>Actinomycetes</taxon>
        <taxon>Micromonosporales</taxon>
        <taxon>Micromonosporaceae</taxon>
        <taxon>Micromonospora</taxon>
    </lineage>
</organism>
<proteinExistence type="inferred from homology"/>
<evidence type="ECO:0000256" key="4">
    <source>
        <dbReference type="ARBA" id="ARBA00022970"/>
    </source>
</evidence>
<dbReference type="InterPro" id="IPR051010">
    <property type="entry name" value="BCAA_transport"/>
</dbReference>
<comment type="similarity">
    <text evidence="1">Belongs to the leucine-binding protein family.</text>
</comment>
<evidence type="ECO:0000259" key="5">
    <source>
        <dbReference type="Pfam" id="PF13458"/>
    </source>
</evidence>
<dbReference type="InterPro" id="IPR028081">
    <property type="entry name" value="Leu-bd"/>
</dbReference>
<reference evidence="6 7" key="1">
    <citation type="submission" date="2023-02" db="EMBL/GenBank/DDBJ databases">
        <authorList>
            <person name="Mo P."/>
        </authorList>
    </citation>
    <scope>NUCLEOTIDE SEQUENCE [LARGE SCALE GENOMIC DNA]</scope>
    <source>
        <strain evidence="6 7">HUAS 3</strain>
    </source>
</reference>
<dbReference type="SUPFAM" id="SSF53822">
    <property type="entry name" value="Periplasmic binding protein-like I"/>
    <property type="match status" value="1"/>
</dbReference>
<keyword evidence="3" id="KW-0732">Signal</keyword>
<keyword evidence="2" id="KW-0813">Transport</keyword>